<name>A0AAQ3LJ18_9BACT</name>
<evidence type="ECO:0000256" key="1">
    <source>
        <dbReference type="SAM" id="MobiDB-lite"/>
    </source>
</evidence>
<feature type="compositionally biased region" description="Acidic residues" evidence="1">
    <location>
        <begin position="293"/>
        <end position="307"/>
    </location>
</feature>
<keyword evidence="4" id="KW-1185">Reference proteome</keyword>
<reference evidence="3 4" key="1">
    <citation type="submission" date="2023-10" db="EMBL/GenBank/DDBJ databases">
        <title>Rubellicoccus peritrichatus gen. nov., sp. nov., isolated from an algae of coral reef tank.</title>
        <authorList>
            <person name="Luo J."/>
        </authorList>
    </citation>
    <scope>NUCLEOTIDE SEQUENCE [LARGE SCALE GENOMIC DNA]</scope>
    <source>
        <strain evidence="3 4">CR14</strain>
    </source>
</reference>
<gene>
    <name evidence="3" type="ORF">RZN69_08105</name>
</gene>
<evidence type="ECO:0000313" key="4">
    <source>
        <dbReference type="Proteomes" id="UP001304300"/>
    </source>
</evidence>
<evidence type="ECO:0000256" key="2">
    <source>
        <dbReference type="SAM" id="SignalP"/>
    </source>
</evidence>
<accession>A0AAQ3LJ18</accession>
<dbReference type="Proteomes" id="UP001304300">
    <property type="component" value="Chromosome"/>
</dbReference>
<organism evidence="3 4">
    <name type="scientific">Rubellicoccus peritrichatus</name>
    <dbReference type="NCBI Taxonomy" id="3080537"/>
    <lineage>
        <taxon>Bacteria</taxon>
        <taxon>Pseudomonadati</taxon>
        <taxon>Verrucomicrobiota</taxon>
        <taxon>Opitutia</taxon>
        <taxon>Puniceicoccales</taxon>
        <taxon>Cerasicoccaceae</taxon>
        <taxon>Rubellicoccus</taxon>
    </lineage>
</organism>
<proteinExistence type="predicted"/>
<sequence>MIRPKVLAFALLGLMPVFAFSARKKAVEEVPQISDQAALRLLSTPDVYQWERAKEQEKIAKSQIETGNRMVNRPASLLKSPEEIAQEKKDGKVMVEEGEAKLAAAMATLNRLRRTAIASQKDQTVVKDETVVYPFEFNPEVLDEAVFNTTEKLLFSLWNKGYGRIYFGGAYFIDTAADLPIFIEDPVLTDGIRGDIARLDGTRFTFVGDENTTYALKTENGRTVIDFPERTQILRHFKSVFVVAELVYDSRTDSALLSMRGIDLASMNVVSAQLSVIAVDEDLRQLSVTAQMDESETPASDDAEAADQEAGTEVASADNASEEVTIAESTEDEVKALATVYKRLAIQLKDNNNFLERVSSSGTPFVFSFEYLGDTKGFDSRAASMISKVILLESNLSVSDSDFLPQVLQFSEIGAGTEMEDTSNAIWKVTPLGGGRSGTVAYDVEAVSLLRAEPLVVPVGLMQTALVVDAEPKIGGS</sequence>
<evidence type="ECO:0000313" key="3">
    <source>
        <dbReference type="EMBL" id="WOO43054.1"/>
    </source>
</evidence>
<dbReference type="AlphaFoldDB" id="A0AAQ3LJ18"/>
<dbReference type="KEGG" id="puo:RZN69_08105"/>
<protein>
    <submittedName>
        <fullName evidence="3">Uncharacterized protein</fullName>
    </submittedName>
</protein>
<dbReference type="EMBL" id="CP136920">
    <property type="protein sequence ID" value="WOO43054.1"/>
    <property type="molecule type" value="Genomic_DNA"/>
</dbReference>
<dbReference type="RefSeq" id="WP_317835590.1">
    <property type="nucleotide sequence ID" value="NZ_CP136920.1"/>
</dbReference>
<feature type="region of interest" description="Disordered" evidence="1">
    <location>
        <begin position="291"/>
        <end position="320"/>
    </location>
</feature>
<feature type="chain" id="PRO_5043038999" evidence="2">
    <location>
        <begin position="22"/>
        <end position="477"/>
    </location>
</feature>
<keyword evidence="2" id="KW-0732">Signal</keyword>
<feature type="signal peptide" evidence="2">
    <location>
        <begin position="1"/>
        <end position="21"/>
    </location>
</feature>